<dbReference type="PROSITE" id="PS51186">
    <property type="entry name" value="GNAT"/>
    <property type="match status" value="1"/>
</dbReference>
<proteinExistence type="predicted"/>
<dbReference type="GO" id="GO:0016746">
    <property type="term" value="F:acyltransferase activity"/>
    <property type="evidence" value="ECO:0007669"/>
    <property type="project" value="UniProtKB-KW"/>
</dbReference>
<evidence type="ECO:0000313" key="3">
    <source>
        <dbReference type="Proteomes" id="UP001245285"/>
    </source>
</evidence>
<keyword evidence="3" id="KW-1185">Reference proteome</keyword>
<feature type="domain" description="N-acetyltransferase" evidence="1">
    <location>
        <begin position="2"/>
        <end position="155"/>
    </location>
</feature>
<dbReference type="EC" id="2.3.1.-" evidence="2"/>
<organism evidence="2 3">
    <name type="scientific">Autumnicola lenta</name>
    <dbReference type="NCBI Taxonomy" id="3075593"/>
    <lineage>
        <taxon>Bacteria</taxon>
        <taxon>Pseudomonadati</taxon>
        <taxon>Bacteroidota</taxon>
        <taxon>Flavobacteriia</taxon>
        <taxon>Flavobacteriales</taxon>
        <taxon>Flavobacteriaceae</taxon>
        <taxon>Autumnicola</taxon>
    </lineage>
</organism>
<comment type="caution">
    <text evidence="2">The sequence shown here is derived from an EMBL/GenBank/DDBJ whole genome shotgun (WGS) entry which is preliminary data.</text>
</comment>
<dbReference type="RefSeq" id="WP_311494091.1">
    <property type="nucleotide sequence ID" value="NZ_JAVRHO010000005.1"/>
</dbReference>
<sequence>MLEFRKINYEEDLDQVINLIQKGLDPNFTPELFKWKHLENPFGKSYGLLALDGDQIVGLRMFMYWEFKYFKEQKTIKAIRPVDTVVDKDYRGQGLFKRLSLTGLDECRGNYKIIFNTPNENSLPGYLKMGWQRLEQVNYFRTSLMNPLLKSLQYEDIEAGAIDFEEQTSRDVSTYRSSVYFKWRYKNDPYKIAFFPEEKIYVAYRTSKTYLIVCEVFGNNGAVSYKVLNSLAKNTGKYLIYYYNNECFKKFNLLVTFKRKKPVIVVRNHEHLNISGSMDFSLADLEAIF</sequence>
<dbReference type="Proteomes" id="UP001245285">
    <property type="component" value="Unassembled WGS sequence"/>
</dbReference>
<dbReference type="InterPro" id="IPR016181">
    <property type="entry name" value="Acyl_CoA_acyltransferase"/>
</dbReference>
<name>A0ABU3CHT4_9FLAO</name>
<gene>
    <name evidence="2" type="ORF">RM545_04320</name>
</gene>
<dbReference type="EMBL" id="JAVRHO010000005">
    <property type="protein sequence ID" value="MDT0645904.1"/>
    <property type="molecule type" value="Genomic_DNA"/>
</dbReference>
<evidence type="ECO:0000259" key="1">
    <source>
        <dbReference type="PROSITE" id="PS51186"/>
    </source>
</evidence>
<dbReference type="Pfam" id="PF13527">
    <property type="entry name" value="Acetyltransf_9"/>
    <property type="match status" value="1"/>
</dbReference>
<evidence type="ECO:0000313" key="2">
    <source>
        <dbReference type="EMBL" id="MDT0645904.1"/>
    </source>
</evidence>
<dbReference type="SUPFAM" id="SSF55729">
    <property type="entry name" value="Acyl-CoA N-acyltransferases (Nat)"/>
    <property type="match status" value="1"/>
</dbReference>
<dbReference type="InterPro" id="IPR000182">
    <property type="entry name" value="GNAT_dom"/>
</dbReference>
<accession>A0ABU3CHT4</accession>
<reference evidence="2 3" key="1">
    <citation type="submission" date="2023-09" db="EMBL/GenBank/DDBJ databases">
        <authorList>
            <person name="Rey-Velasco X."/>
        </authorList>
    </citation>
    <scope>NUCLEOTIDE SEQUENCE [LARGE SCALE GENOMIC DNA]</scope>
    <source>
        <strain evidence="2 3">F260</strain>
    </source>
</reference>
<dbReference type="Gene3D" id="3.40.630.30">
    <property type="match status" value="1"/>
</dbReference>
<keyword evidence="2" id="KW-0808">Transferase</keyword>
<keyword evidence="2" id="KW-0012">Acyltransferase</keyword>
<protein>
    <submittedName>
        <fullName evidence="2">GNAT family N-acetyltransferase</fullName>
        <ecNumber evidence="2">2.3.1.-</ecNumber>
    </submittedName>
</protein>